<dbReference type="RefSeq" id="WP_146799612.1">
    <property type="nucleotide sequence ID" value="NZ_VOLP01000013.1"/>
</dbReference>
<accession>A0A5C6QGK1</accession>
<protein>
    <submittedName>
        <fullName evidence="2">Uncharacterized protein</fullName>
    </submittedName>
</protein>
<proteinExistence type="predicted"/>
<dbReference type="EMBL" id="VOLR01000013">
    <property type="protein sequence ID" value="TWX59169.1"/>
    <property type="molecule type" value="Genomic_DNA"/>
</dbReference>
<dbReference type="EMBL" id="VOLQ01000011">
    <property type="protein sequence ID" value="TWX68196.1"/>
    <property type="molecule type" value="Genomic_DNA"/>
</dbReference>
<dbReference type="Proteomes" id="UP000321917">
    <property type="component" value="Unassembled WGS sequence"/>
</dbReference>
<reference evidence="2 4" key="1">
    <citation type="submission" date="2019-07" db="EMBL/GenBank/DDBJ databases">
        <title>Genomes of sea-ice associated Colwellia species.</title>
        <authorList>
            <person name="Bowman J.P."/>
        </authorList>
    </citation>
    <scope>NUCLEOTIDE SEQUENCE [LARGE SCALE GENOMIC DNA]</scope>
    <source>
        <strain evidence="1 3">ACAM 607</strain>
        <strain evidence="2 4">IC036</strain>
    </source>
</reference>
<organism evidence="2 4">
    <name type="scientific">Colwellia hornerae</name>
    <dbReference type="NCBI Taxonomy" id="89402"/>
    <lineage>
        <taxon>Bacteria</taxon>
        <taxon>Pseudomonadati</taxon>
        <taxon>Pseudomonadota</taxon>
        <taxon>Gammaproteobacteria</taxon>
        <taxon>Alteromonadales</taxon>
        <taxon>Colwelliaceae</taxon>
        <taxon>Colwellia</taxon>
    </lineage>
</organism>
<dbReference type="InterPro" id="IPR027417">
    <property type="entry name" value="P-loop_NTPase"/>
</dbReference>
<dbReference type="OrthoDB" id="6226415at2"/>
<evidence type="ECO:0000313" key="2">
    <source>
        <dbReference type="EMBL" id="TWX68196.1"/>
    </source>
</evidence>
<dbReference type="SUPFAM" id="SSF52540">
    <property type="entry name" value="P-loop containing nucleoside triphosphate hydrolases"/>
    <property type="match status" value="1"/>
</dbReference>
<evidence type="ECO:0000313" key="1">
    <source>
        <dbReference type="EMBL" id="TWX59169.1"/>
    </source>
</evidence>
<gene>
    <name evidence="1" type="ORF">ESZ26_10660</name>
    <name evidence="2" type="ORF">ESZ27_07595</name>
</gene>
<evidence type="ECO:0000313" key="3">
    <source>
        <dbReference type="Proteomes" id="UP000321525"/>
    </source>
</evidence>
<dbReference type="AlphaFoldDB" id="A0A5C6QGK1"/>
<dbReference type="Proteomes" id="UP000321525">
    <property type="component" value="Unassembled WGS sequence"/>
</dbReference>
<keyword evidence="3" id="KW-1185">Reference proteome</keyword>
<evidence type="ECO:0000313" key="4">
    <source>
        <dbReference type="Proteomes" id="UP000321917"/>
    </source>
</evidence>
<sequence>MNSTNHINTNTLALKTTNLAIKKHRWCDVRSITNTVELSQQYTEIFENHDLDNKWILMINPEEKPLQLLSEQGKIDPKKILKVNLHQRNISLKTIKDALEKGHCSAVILCNATLDKSQLSQLTQFAEKGQTQCIILTKQTQNRLSQQRLKNYVTLSDSSLLLH</sequence>
<dbReference type="Gene3D" id="3.40.50.300">
    <property type="entry name" value="P-loop containing nucleotide triphosphate hydrolases"/>
    <property type="match status" value="1"/>
</dbReference>
<name>A0A5C6QGK1_9GAMM</name>
<comment type="caution">
    <text evidence="2">The sequence shown here is derived from an EMBL/GenBank/DDBJ whole genome shotgun (WGS) entry which is preliminary data.</text>
</comment>